<dbReference type="GO" id="GO:0007031">
    <property type="term" value="P:peroxisome organization"/>
    <property type="evidence" value="ECO:0007669"/>
    <property type="project" value="TreeGrafter"/>
</dbReference>
<keyword evidence="3 8" id="KW-0812">Transmembrane</keyword>
<dbReference type="InterPro" id="IPR003439">
    <property type="entry name" value="ABC_transporter-like_ATP-bd"/>
</dbReference>
<dbReference type="SMART" id="SM00382">
    <property type="entry name" value="AAA"/>
    <property type="match status" value="1"/>
</dbReference>
<dbReference type="GO" id="GO:0005778">
    <property type="term" value="C:peroxisomal membrane"/>
    <property type="evidence" value="ECO:0007669"/>
    <property type="project" value="TreeGrafter"/>
</dbReference>
<dbReference type="InterPro" id="IPR027417">
    <property type="entry name" value="P-loop_NTPase"/>
</dbReference>
<evidence type="ECO:0000313" key="10">
    <source>
        <dbReference type="EMBL" id="VDP44716.1"/>
    </source>
</evidence>
<proteinExistence type="inferred from homology"/>
<dbReference type="Gene3D" id="3.40.50.300">
    <property type="entry name" value="P-loop containing nucleotide triphosphate hydrolases"/>
    <property type="match status" value="1"/>
</dbReference>
<dbReference type="GO" id="GO:0005524">
    <property type="term" value="F:ATP binding"/>
    <property type="evidence" value="ECO:0007669"/>
    <property type="project" value="UniProtKB-KW"/>
</dbReference>
<dbReference type="PANTHER" id="PTHR11384">
    <property type="entry name" value="ATP-BINDING CASSETTE, SUB-FAMILY D MEMBER"/>
    <property type="match status" value="1"/>
</dbReference>
<evidence type="ECO:0000259" key="9">
    <source>
        <dbReference type="PROSITE" id="PS50893"/>
    </source>
</evidence>
<organism evidence="11 12">
    <name type="scientific">Heligmosomoides polygyrus</name>
    <name type="common">Parasitic roundworm</name>
    <dbReference type="NCBI Taxonomy" id="6339"/>
    <lineage>
        <taxon>Eukaryota</taxon>
        <taxon>Metazoa</taxon>
        <taxon>Ecdysozoa</taxon>
        <taxon>Nematoda</taxon>
        <taxon>Chromadorea</taxon>
        <taxon>Rhabditida</taxon>
        <taxon>Rhabditina</taxon>
        <taxon>Rhabditomorpha</taxon>
        <taxon>Strongyloidea</taxon>
        <taxon>Heligmosomidae</taxon>
        <taxon>Heligmosomoides</taxon>
    </lineage>
</organism>
<dbReference type="EMBL" id="UZAH01036271">
    <property type="protein sequence ID" value="VDP44716.1"/>
    <property type="molecule type" value="Genomic_DNA"/>
</dbReference>
<reference evidence="12" key="2">
    <citation type="submission" date="2019-09" db="UniProtKB">
        <authorList>
            <consortium name="WormBaseParasite"/>
        </authorList>
    </citation>
    <scope>IDENTIFICATION</scope>
</reference>
<protein>
    <submittedName>
        <fullName evidence="12">ABC transporter domain-containing protein</fullName>
    </submittedName>
</protein>
<name>A0A183GNW6_HELPZ</name>
<dbReference type="OrthoDB" id="422637at2759"/>
<dbReference type="GO" id="GO:0015910">
    <property type="term" value="P:long-chain fatty acid import into peroxisome"/>
    <property type="evidence" value="ECO:0007669"/>
    <property type="project" value="TreeGrafter"/>
</dbReference>
<evidence type="ECO:0000256" key="8">
    <source>
        <dbReference type="SAM" id="Phobius"/>
    </source>
</evidence>
<evidence type="ECO:0000313" key="11">
    <source>
        <dbReference type="Proteomes" id="UP000050761"/>
    </source>
</evidence>
<keyword evidence="4" id="KW-0547">Nucleotide-binding</keyword>
<accession>A0A3P8HMR9</accession>
<keyword evidence="6 8" id="KW-1133">Transmembrane helix</keyword>
<evidence type="ECO:0000256" key="2">
    <source>
        <dbReference type="ARBA" id="ARBA00022448"/>
    </source>
</evidence>
<dbReference type="InterPro" id="IPR017871">
    <property type="entry name" value="ABC_transporter-like_CS"/>
</dbReference>
<dbReference type="Pfam" id="PF06472">
    <property type="entry name" value="ABC_membrane_2"/>
    <property type="match status" value="1"/>
</dbReference>
<evidence type="ECO:0000256" key="5">
    <source>
        <dbReference type="ARBA" id="ARBA00022840"/>
    </source>
</evidence>
<evidence type="ECO:0000256" key="1">
    <source>
        <dbReference type="ARBA" id="ARBA00008575"/>
    </source>
</evidence>
<dbReference type="InterPro" id="IPR050835">
    <property type="entry name" value="ABC_transporter_sub-D"/>
</dbReference>
<keyword evidence="7 8" id="KW-0472">Membrane</keyword>
<evidence type="ECO:0000256" key="7">
    <source>
        <dbReference type="ARBA" id="ARBA00023136"/>
    </source>
</evidence>
<keyword evidence="5" id="KW-0067">ATP-binding</keyword>
<dbReference type="WBParaSite" id="HPBE_0002438601-mRNA-1">
    <property type="protein sequence ID" value="HPBE_0002438601-mRNA-1"/>
    <property type="gene ID" value="HPBE_0002438601"/>
</dbReference>
<dbReference type="GO" id="GO:0006635">
    <property type="term" value="P:fatty acid beta-oxidation"/>
    <property type="evidence" value="ECO:0007669"/>
    <property type="project" value="TreeGrafter"/>
</dbReference>
<evidence type="ECO:0000256" key="3">
    <source>
        <dbReference type="ARBA" id="ARBA00022692"/>
    </source>
</evidence>
<comment type="similarity">
    <text evidence="1">Belongs to the ABC transporter superfamily. ABCD family. Peroxisomal fatty acyl CoA transporter (TC 3.A.1.203) subfamily.</text>
</comment>
<dbReference type="GO" id="GO:0140359">
    <property type="term" value="F:ABC-type transporter activity"/>
    <property type="evidence" value="ECO:0007669"/>
    <property type="project" value="InterPro"/>
</dbReference>
<keyword evidence="2" id="KW-0813">Transport</keyword>
<gene>
    <name evidence="10" type="ORF">HPBE_LOCUS24385</name>
</gene>
<dbReference type="InterPro" id="IPR011527">
    <property type="entry name" value="ABC1_TM_dom"/>
</dbReference>
<dbReference type="GO" id="GO:0005324">
    <property type="term" value="F:long-chain fatty acid transmembrane transporter activity"/>
    <property type="evidence" value="ECO:0007669"/>
    <property type="project" value="TreeGrafter"/>
</dbReference>
<evidence type="ECO:0000313" key="12">
    <source>
        <dbReference type="WBParaSite" id="HPBE_0002438601-mRNA-1"/>
    </source>
</evidence>
<keyword evidence="11" id="KW-1185">Reference proteome</keyword>
<feature type="transmembrane region" description="Helical" evidence="8">
    <location>
        <begin position="64"/>
        <end position="84"/>
    </location>
</feature>
<dbReference type="Pfam" id="PF00005">
    <property type="entry name" value="ABC_tran"/>
    <property type="match status" value="1"/>
</dbReference>
<dbReference type="PROSITE" id="PS50893">
    <property type="entry name" value="ABC_TRANSPORTER_2"/>
    <property type="match status" value="1"/>
</dbReference>
<evidence type="ECO:0000256" key="4">
    <source>
        <dbReference type="ARBA" id="ARBA00022741"/>
    </source>
</evidence>
<dbReference type="AlphaFoldDB" id="A0A183GNW6"/>
<reference evidence="10 11" key="1">
    <citation type="submission" date="2018-11" db="EMBL/GenBank/DDBJ databases">
        <authorList>
            <consortium name="Pathogen Informatics"/>
        </authorList>
    </citation>
    <scope>NUCLEOTIDE SEQUENCE [LARGE SCALE GENOMIC DNA]</scope>
</reference>
<dbReference type="PANTHER" id="PTHR11384:SF65">
    <property type="entry name" value="ABC TRANSPORTER DOMAIN-CONTAINING PROTEIN"/>
    <property type="match status" value="1"/>
</dbReference>
<evidence type="ECO:0000256" key="6">
    <source>
        <dbReference type="ARBA" id="ARBA00022989"/>
    </source>
</evidence>
<feature type="domain" description="ABC transporter" evidence="9">
    <location>
        <begin position="73"/>
        <end position="281"/>
    </location>
</feature>
<sequence length="282" mass="32437">MTVSLVMRYKHVSVRNYAEESAFYNAAEFDRHETDRFLNTLLKRQLTATLWKYPAQFLQKFFDYYGAILSYLIQVFPIFILNSYKDMDPATLGKVISNDKSLLITGHSGVGKSSLLRIVKKLWEPRSGSIVRNFTPDTAMFLPQRPYFPPGQLSIRQQVVFPRVESEVPCIELEDSRVMSILSSLGLKALISMQETLSPGEQQRLSIARVLYHRPRFVFLDEATSSLSLDAEAVVYSSLKQNGTSYISTGHRRSLLDYHDWELRLNGRDGWELITEKHQELS</sequence>
<dbReference type="Proteomes" id="UP000050761">
    <property type="component" value="Unassembled WGS sequence"/>
</dbReference>
<dbReference type="GO" id="GO:0042760">
    <property type="term" value="P:very long-chain fatty acid catabolic process"/>
    <property type="evidence" value="ECO:0007669"/>
    <property type="project" value="TreeGrafter"/>
</dbReference>
<accession>A0A183GNW6</accession>
<dbReference type="PROSITE" id="PS00211">
    <property type="entry name" value="ABC_TRANSPORTER_1"/>
    <property type="match status" value="1"/>
</dbReference>
<dbReference type="GO" id="GO:0016887">
    <property type="term" value="F:ATP hydrolysis activity"/>
    <property type="evidence" value="ECO:0007669"/>
    <property type="project" value="InterPro"/>
</dbReference>
<dbReference type="SUPFAM" id="SSF52540">
    <property type="entry name" value="P-loop containing nucleoside triphosphate hydrolases"/>
    <property type="match status" value="1"/>
</dbReference>
<dbReference type="InterPro" id="IPR003593">
    <property type="entry name" value="AAA+_ATPase"/>
</dbReference>